<sequence length="102" mass="11238">MDPDSNCRTLDRPDFQGEDARKRDKRAGTQTKTRPEGGGTTPDGLVFPLHLRVPAAGSGFSEVPGDWKVGQGFNLAVDHGVLREKEICIYKYLIQGHFLIAI</sequence>
<dbReference type="RefSeq" id="XP_049153088.1">
    <property type="nucleotide sequence ID" value="XM_049295941.1"/>
</dbReference>
<feature type="compositionally biased region" description="Basic and acidic residues" evidence="1">
    <location>
        <begin position="9"/>
        <end position="22"/>
    </location>
</feature>
<dbReference type="AlphaFoldDB" id="A0A9Q8WQR0"/>
<reference evidence="2" key="1">
    <citation type="journal article" date="2021" name="Mol. Plant Microbe Interact.">
        <title>Complete Genome Sequence of the Plant-Pathogenic Fungus Colletotrichum lupini.</title>
        <authorList>
            <person name="Baroncelli R."/>
            <person name="Pensec F."/>
            <person name="Da Lio D."/>
            <person name="Boufleur T."/>
            <person name="Vicente I."/>
            <person name="Sarrocco S."/>
            <person name="Picot A."/>
            <person name="Baraldi E."/>
            <person name="Sukno S."/>
            <person name="Thon M."/>
            <person name="Le Floch G."/>
        </authorList>
    </citation>
    <scope>NUCLEOTIDE SEQUENCE</scope>
    <source>
        <strain evidence="2">IMI 504893</strain>
    </source>
</reference>
<proteinExistence type="predicted"/>
<evidence type="ECO:0000313" key="2">
    <source>
        <dbReference type="EMBL" id="UQC91490.1"/>
    </source>
</evidence>
<organism evidence="2 3">
    <name type="scientific">Colletotrichum lupini</name>
    <dbReference type="NCBI Taxonomy" id="145971"/>
    <lineage>
        <taxon>Eukaryota</taxon>
        <taxon>Fungi</taxon>
        <taxon>Dikarya</taxon>
        <taxon>Ascomycota</taxon>
        <taxon>Pezizomycotina</taxon>
        <taxon>Sordariomycetes</taxon>
        <taxon>Hypocreomycetidae</taxon>
        <taxon>Glomerellales</taxon>
        <taxon>Glomerellaceae</taxon>
        <taxon>Colletotrichum</taxon>
        <taxon>Colletotrichum acutatum species complex</taxon>
    </lineage>
</organism>
<dbReference type="Proteomes" id="UP000830671">
    <property type="component" value="Chromosome 9"/>
</dbReference>
<dbReference type="GeneID" id="73350951"/>
<protein>
    <submittedName>
        <fullName evidence="2">Uncharacterized protein</fullName>
    </submittedName>
</protein>
<dbReference type="EMBL" id="CP019481">
    <property type="protein sequence ID" value="UQC91490.1"/>
    <property type="molecule type" value="Genomic_DNA"/>
</dbReference>
<keyword evidence="3" id="KW-1185">Reference proteome</keyword>
<dbReference type="KEGG" id="clup:CLUP02_17025"/>
<name>A0A9Q8WQR0_9PEZI</name>
<evidence type="ECO:0000256" key="1">
    <source>
        <dbReference type="SAM" id="MobiDB-lite"/>
    </source>
</evidence>
<gene>
    <name evidence="2" type="ORF">CLUP02_17025</name>
</gene>
<feature type="region of interest" description="Disordered" evidence="1">
    <location>
        <begin position="1"/>
        <end position="45"/>
    </location>
</feature>
<accession>A0A9Q8WQR0</accession>
<evidence type="ECO:0000313" key="3">
    <source>
        <dbReference type="Proteomes" id="UP000830671"/>
    </source>
</evidence>